<proteinExistence type="predicted"/>
<comment type="caution">
    <text evidence="1">The sequence shown here is derived from an EMBL/GenBank/DDBJ whole genome shotgun (WGS) entry which is preliminary data.</text>
</comment>
<name>A0A4C1X6H6_EUMVA</name>
<dbReference type="AlphaFoldDB" id="A0A4C1X6H6"/>
<organism evidence="1 2">
    <name type="scientific">Eumeta variegata</name>
    <name type="common">Bagworm moth</name>
    <name type="synonym">Eumeta japonica</name>
    <dbReference type="NCBI Taxonomy" id="151549"/>
    <lineage>
        <taxon>Eukaryota</taxon>
        <taxon>Metazoa</taxon>
        <taxon>Ecdysozoa</taxon>
        <taxon>Arthropoda</taxon>
        <taxon>Hexapoda</taxon>
        <taxon>Insecta</taxon>
        <taxon>Pterygota</taxon>
        <taxon>Neoptera</taxon>
        <taxon>Endopterygota</taxon>
        <taxon>Lepidoptera</taxon>
        <taxon>Glossata</taxon>
        <taxon>Ditrysia</taxon>
        <taxon>Tineoidea</taxon>
        <taxon>Psychidae</taxon>
        <taxon>Oiketicinae</taxon>
        <taxon>Eumeta</taxon>
    </lineage>
</organism>
<sequence>MVRLDRFRRTSSHNLVSDLFNVQRIGDMIVDTVFGKAPSVRRRGPYKSTVAPPVRGRVNYSYCANAPTAAPHSLTVV</sequence>
<protein>
    <submittedName>
        <fullName evidence="1">Uncharacterized protein</fullName>
    </submittedName>
</protein>
<evidence type="ECO:0000313" key="2">
    <source>
        <dbReference type="Proteomes" id="UP000299102"/>
    </source>
</evidence>
<keyword evidence="2" id="KW-1185">Reference proteome</keyword>
<dbReference type="EMBL" id="BGZK01000721">
    <property type="protein sequence ID" value="GBP57835.1"/>
    <property type="molecule type" value="Genomic_DNA"/>
</dbReference>
<evidence type="ECO:0000313" key="1">
    <source>
        <dbReference type="EMBL" id="GBP57835.1"/>
    </source>
</evidence>
<accession>A0A4C1X6H6</accession>
<dbReference type="Proteomes" id="UP000299102">
    <property type="component" value="Unassembled WGS sequence"/>
</dbReference>
<reference evidence="1 2" key="1">
    <citation type="journal article" date="2019" name="Commun. Biol.">
        <title>The bagworm genome reveals a unique fibroin gene that provides high tensile strength.</title>
        <authorList>
            <person name="Kono N."/>
            <person name="Nakamura H."/>
            <person name="Ohtoshi R."/>
            <person name="Tomita M."/>
            <person name="Numata K."/>
            <person name="Arakawa K."/>
        </authorList>
    </citation>
    <scope>NUCLEOTIDE SEQUENCE [LARGE SCALE GENOMIC DNA]</scope>
</reference>
<gene>
    <name evidence="1" type="ORF">EVAR_41504_1</name>
</gene>